<dbReference type="RefSeq" id="WP_189004128.1">
    <property type="nucleotide sequence ID" value="NZ_BMOD01000013.1"/>
</dbReference>
<name>A0ABQ2D2L0_9DEIO</name>
<dbReference type="InterPro" id="IPR050345">
    <property type="entry name" value="Aliph_Amidase/BUP"/>
</dbReference>
<dbReference type="EMBL" id="BMOD01000013">
    <property type="protein sequence ID" value="GGJ43379.1"/>
    <property type="molecule type" value="Genomic_DNA"/>
</dbReference>
<dbReference type="Gene3D" id="3.60.110.10">
    <property type="entry name" value="Carbon-nitrogen hydrolase"/>
    <property type="match status" value="1"/>
</dbReference>
<accession>A0ABQ2D2L0</accession>
<organism evidence="3 4">
    <name type="scientific">Deinococcus roseus</name>
    <dbReference type="NCBI Taxonomy" id="392414"/>
    <lineage>
        <taxon>Bacteria</taxon>
        <taxon>Thermotogati</taxon>
        <taxon>Deinococcota</taxon>
        <taxon>Deinococci</taxon>
        <taxon>Deinococcales</taxon>
        <taxon>Deinococcaceae</taxon>
        <taxon>Deinococcus</taxon>
    </lineage>
</organism>
<feature type="domain" description="CN hydrolase" evidence="2">
    <location>
        <begin position="13"/>
        <end position="257"/>
    </location>
</feature>
<keyword evidence="4" id="KW-1185">Reference proteome</keyword>
<comment type="caution">
    <text evidence="3">The sequence shown here is derived from an EMBL/GenBank/DDBJ whole genome shotgun (WGS) entry which is preliminary data.</text>
</comment>
<evidence type="ECO:0000256" key="1">
    <source>
        <dbReference type="ARBA" id="ARBA00022801"/>
    </source>
</evidence>
<protein>
    <recommendedName>
        <fullName evidence="2">CN hydrolase domain-containing protein</fullName>
    </recommendedName>
</protein>
<dbReference type="CDD" id="cd07197">
    <property type="entry name" value="nitrilase"/>
    <property type="match status" value="1"/>
</dbReference>
<gene>
    <name evidence="3" type="ORF">GCM10008938_32060</name>
</gene>
<dbReference type="InterPro" id="IPR036526">
    <property type="entry name" value="C-N_Hydrolase_sf"/>
</dbReference>
<evidence type="ECO:0000313" key="4">
    <source>
        <dbReference type="Proteomes" id="UP000632222"/>
    </source>
</evidence>
<proteinExistence type="predicted"/>
<dbReference type="Pfam" id="PF00795">
    <property type="entry name" value="CN_hydrolase"/>
    <property type="match status" value="1"/>
</dbReference>
<evidence type="ECO:0000313" key="3">
    <source>
        <dbReference type="EMBL" id="GGJ43379.1"/>
    </source>
</evidence>
<evidence type="ECO:0000259" key="2">
    <source>
        <dbReference type="PROSITE" id="PS50263"/>
    </source>
</evidence>
<dbReference type="SUPFAM" id="SSF56317">
    <property type="entry name" value="Carbon-nitrogen hydrolase"/>
    <property type="match status" value="1"/>
</dbReference>
<dbReference type="InterPro" id="IPR003010">
    <property type="entry name" value="C-N_Hydrolase"/>
</dbReference>
<sequence length="267" mass="28904">MSDLASSSSPEIRRMALCHLAPVPDDLQHNRRTIERALEQAANLGAHWIVTPELSSCGYQFARHLGTDWITVQPDPWVKTLMQFAAEHQVHLFLGHAEADVHTGKLHNAVLAISDQGELLGSARKHNVLPGSEGWSTRSQQAAVFEVQDIKVGVLICADAYTSKVSRELLAQGAQMILAPSAWGPGLHGPEGEWESRSLDTGIPVVVCNRTGAEGNLSFEGSTSGFIRAGKREKVFEPAGPALILLDWTVQDGQVVVLSGREVPLEV</sequence>
<reference evidence="4" key="1">
    <citation type="journal article" date="2019" name="Int. J. Syst. Evol. Microbiol.">
        <title>The Global Catalogue of Microorganisms (GCM) 10K type strain sequencing project: providing services to taxonomists for standard genome sequencing and annotation.</title>
        <authorList>
            <consortium name="The Broad Institute Genomics Platform"/>
            <consortium name="The Broad Institute Genome Sequencing Center for Infectious Disease"/>
            <person name="Wu L."/>
            <person name="Ma J."/>
        </authorList>
    </citation>
    <scope>NUCLEOTIDE SEQUENCE [LARGE SCALE GENOMIC DNA]</scope>
    <source>
        <strain evidence="4">JCM 14370</strain>
    </source>
</reference>
<dbReference type="Proteomes" id="UP000632222">
    <property type="component" value="Unassembled WGS sequence"/>
</dbReference>
<dbReference type="PANTHER" id="PTHR43674">
    <property type="entry name" value="NITRILASE C965.09-RELATED"/>
    <property type="match status" value="1"/>
</dbReference>
<dbReference type="PANTHER" id="PTHR43674:SF16">
    <property type="entry name" value="CARBON-NITROGEN FAMILY, PUTATIVE (AFU_ORTHOLOGUE AFUA_5G02350)-RELATED"/>
    <property type="match status" value="1"/>
</dbReference>
<dbReference type="PROSITE" id="PS50263">
    <property type="entry name" value="CN_HYDROLASE"/>
    <property type="match status" value="1"/>
</dbReference>
<keyword evidence="1" id="KW-0378">Hydrolase</keyword>